<organism evidence="1 2">
    <name type="scientific">Lentinula edodes</name>
    <name type="common">Shiitake mushroom</name>
    <name type="synonym">Lentinus edodes</name>
    <dbReference type="NCBI Taxonomy" id="5353"/>
    <lineage>
        <taxon>Eukaryota</taxon>
        <taxon>Fungi</taxon>
        <taxon>Dikarya</taxon>
        <taxon>Basidiomycota</taxon>
        <taxon>Agaricomycotina</taxon>
        <taxon>Agaricomycetes</taxon>
        <taxon>Agaricomycetidae</taxon>
        <taxon>Agaricales</taxon>
        <taxon>Marasmiineae</taxon>
        <taxon>Omphalotaceae</taxon>
        <taxon>Lentinula</taxon>
    </lineage>
</organism>
<keyword evidence="2" id="KW-1185">Reference proteome</keyword>
<evidence type="ECO:0000313" key="1">
    <source>
        <dbReference type="EMBL" id="GAW02441.1"/>
    </source>
</evidence>
<dbReference type="AlphaFoldDB" id="A0A1Q3E5K1"/>
<comment type="caution">
    <text evidence="1">The sequence shown here is derived from an EMBL/GenBank/DDBJ whole genome shotgun (WGS) entry which is preliminary data.</text>
</comment>
<protein>
    <submittedName>
        <fullName evidence="1">Uncharacterized protein</fullName>
    </submittedName>
</protein>
<evidence type="ECO:0000313" key="2">
    <source>
        <dbReference type="Proteomes" id="UP000188533"/>
    </source>
</evidence>
<name>A0A1Q3E5K1_LENED</name>
<sequence length="145" mass="16410">MNPLLRSQIVPLLQITLCGARYKASISCFNILLLEIPLNPIAFCKRINQNTLQRPAQDPLSKLGTFHSFSIRCRNSHRKLPSTDNRAPNTKHTSLAISQALSTEKLCWDDLAIPEIRRSNLEEEVKLCLSAVLMQATTTLAWLWL</sequence>
<proteinExistence type="predicted"/>
<dbReference type="Proteomes" id="UP000188533">
    <property type="component" value="Unassembled WGS sequence"/>
</dbReference>
<reference evidence="1 2" key="1">
    <citation type="submission" date="2016-08" db="EMBL/GenBank/DDBJ databases">
        <authorList>
            <consortium name="Lentinula edodes genome sequencing consortium"/>
            <person name="Sakamoto Y."/>
            <person name="Nakade K."/>
            <person name="Sato S."/>
            <person name="Yoshida Y."/>
            <person name="Miyazaki K."/>
            <person name="Natsume S."/>
            <person name="Konno N."/>
        </authorList>
    </citation>
    <scope>NUCLEOTIDE SEQUENCE [LARGE SCALE GENOMIC DNA]</scope>
    <source>
        <strain evidence="1 2">NBRC 111202</strain>
    </source>
</reference>
<reference evidence="1 2" key="2">
    <citation type="submission" date="2017-02" db="EMBL/GenBank/DDBJ databases">
        <title>A genome survey and senescence transcriptome analysis in Lentinula edodes.</title>
        <authorList>
            <person name="Sakamoto Y."/>
            <person name="Nakade K."/>
            <person name="Sato S."/>
            <person name="Yoshida Y."/>
            <person name="Miyazaki K."/>
            <person name="Natsume S."/>
            <person name="Konno N."/>
        </authorList>
    </citation>
    <scope>NUCLEOTIDE SEQUENCE [LARGE SCALE GENOMIC DNA]</scope>
    <source>
        <strain evidence="1 2">NBRC 111202</strain>
    </source>
</reference>
<accession>A0A1Q3E5K1</accession>
<gene>
    <name evidence="1" type="ORF">LENED_004096</name>
</gene>
<dbReference type="EMBL" id="BDGU01000096">
    <property type="protein sequence ID" value="GAW02441.1"/>
    <property type="molecule type" value="Genomic_DNA"/>
</dbReference>